<accession>A0A8S0R2F9</accession>
<dbReference type="Proteomes" id="UP000594638">
    <property type="component" value="Unassembled WGS sequence"/>
</dbReference>
<proteinExistence type="predicted"/>
<protein>
    <submittedName>
        <fullName evidence="1">Uncharacterized protein</fullName>
    </submittedName>
</protein>
<gene>
    <name evidence="1" type="ORF">OLEA9_A098029</name>
</gene>
<sequence length="78" mass="8845">RKVQHMDGGAQPDKHLDVTVSAIVVSKPTTYRTQTESSLHLYQLVGLSHKSKASPMSVAILRICINLRPDRPRFFYRP</sequence>
<dbReference type="AlphaFoldDB" id="A0A8S0R2F9"/>
<comment type="caution">
    <text evidence="1">The sequence shown here is derived from an EMBL/GenBank/DDBJ whole genome shotgun (WGS) entry which is preliminary data.</text>
</comment>
<name>A0A8S0R2F9_OLEEU</name>
<reference evidence="1 2" key="1">
    <citation type="submission" date="2019-12" db="EMBL/GenBank/DDBJ databases">
        <authorList>
            <person name="Alioto T."/>
            <person name="Alioto T."/>
            <person name="Gomez Garrido J."/>
        </authorList>
    </citation>
    <scope>NUCLEOTIDE SEQUENCE [LARGE SCALE GENOMIC DNA]</scope>
</reference>
<organism evidence="1 2">
    <name type="scientific">Olea europaea subsp. europaea</name>
    <dbReference type="NCBI Taxonomy" id="158383"/>
    <lineage>
        <taxon>Eukaryota</taxon>
        <taxon>Viridiplantae</taxon>
        <taxon>Streptophyta</taxon>
        <taxon>Embryophyta</taxon>
        <taxon>Tracheophyta</taxon>
        <taxon>Spermatophyta</taxon>
        <taxon>Magnoliopsida</taxon>
        <taxon>eudicotyledons</taxon>
        <taxon>Gunneridae</taxon>
        <taxon>Pentapetalae</taxon>
        <taxon>asterids</taxon>
        <taxon>lamiids</taxon>
        <taxon>Lamiales</taxon>
        <taxon>Oleaceae</taxon>
        <taxon>Oleeae</taxon>
        <taxon>Olea</taxon>
    </lineage>
</organism>
<dbReference type="Gramene" id="OE9A098029T1">
    <property type="protein sequence ID" value="OE9A098029C1"/>
    <property type="gene ID" value="OE9A098029"/>
</dbReference>
<dbReference type="EMBL" id="CACTIH010002059">
    <property type="protein sequence ID" value="CAA2972618.1"/>
    <property type="molecule type" value="Genomic_DNA"/>
</dbReference>
<keyword evidence="2" id="KW-1185">Reference proteome</keyword>
<evidence type="ECO:0000313" key="1">
    <source>
        <dbReference type="EMBL" id="CAA2972618.1"/>
    </source>
</evidence>
<feature type="non-terminal residue" evidence="1">
    <location>
        <position position="1"/>
    </location>
</feature>
<evidence type="ECO:0000313" key="2">
    <source>
        <dbReference type="Proteomes" id="UP000594638"/>
    </source>
</evidence>